<feature type="region of interest" description="Disordered" evidence="2">
    <location>
        <begin position="1"/>
        <end position="25"/>
    </location>
</feature>
<dbReference type="VEuPathDB" id="FungiDB:L203_01684"/>
<sequence>MTSIRRPKPAFSDSFQNQPAGFTPSTWEYRSASPTFSTTTTGSKINLPENHALITRKDLRQSLSCFEELLVTAKAYRNALLAMSSATAAFATAMEACSRVKGCRSANSALAGASGLQYLISNHEQLLADTVYRQFEIPLLETLDHYKLVTADRLATYENSLHDQSQKIQKTEAENVKIGRGRKRDLQQFRQALTELQKQVDELDALKAGYHEEVLEGEDELWEIILGRISFVIRNQFDFYEKIAEKASDPILEPMIMSIPDPFDAYGPPKAEGQILSVLSPLGIFDTKTLPSSMPKDLHGLSPTQAIPANSTAVSSPSQTAFPSKDFSLTSSKTARDTTTTEFAMGYLGGWLKHKGEETDLQMTSASEDSRSNKDLNVIEEKEESRLPTAVLRHKYDRPSYDIPDLLSKTIPGMPTWHDIVMVSRVSVSHDSVVNKCSTTPCTTEYCTLSYLKQNTKIPTQHALGRGEFSGIHFMILEYVQGETLDSLIDNMSDAELRIISEELSGHLNELHSIQPKEVLGYKPERPATVIDEDVTNFVPWLADTSKLENAFQICLQNYISKMKLSPGRLDAMGLVHGDLDLTNIIVQDGHIVAIIDWETSGFFPVWWEYAALWCRYLKRQDQWSRMKRLFGLSPSFSNVFTLWNEMDRIIEKTWD</sequence>
<dbReference type="PANTHER" id="PTHR38407:SF1">
    <property type="entry name" value="PROTEIN IVY1"/>
    <property type="match status" value="1"/>
</dbReference>
<dbReference type="EMBL" id="CP143786">
    <property type="protein sequence ID" value="WVN87847.1"/>
    <property type="molecule type" value="Genomic_DNA"/>
</dbReference>
<dbReference type="RefSeq" id="XP_066068547.1">
    <property type="nucleotide sequence ID" value="XM_066212450.1"/>
</dbReference>
<dbReference type="GO" id="GO:0000329">
    <property type="term" value="C:fungal-type vacuole membrane"/>
    <property type="evidence" value="ECO:0007669"/>
    <property type="project" value="InterPro"/>
</dbReference>
<feature type="domain" description="Aminoglycoside phosphotransferase" evidence="3">
    <location>
        <begin position="458"/>
        <end position="617"/>
    </location>
</feature>
<feature type="coiled-coil region" evidence="1">
    <location>
        <begin position="154"/>
        <end position="213"/>
    </location>
</feature>
<dbReference type="Gene3D" id="3.90.1200.10">
    <property type="match status" value="1"/>
</dbReference>
<dbReference type="GO" id="GO:0042144">
    <property type="term" value="P:vacuole fusion, non-autophagic"/>
    <property type="evidence" value="ECO:0007669"/>
    <property type="project" value="InterPro"/>
</dbReference>
<dbReference type="SUPFAM" id="SSF56112">
    <property type="entry name" value="Protein kinase-like (PK-like)"/>
    <property type="match status" value="1"/>
</dbReference>
<keyword evidence="5" id="KW-1185">Reference proteome</keyword>
<evidence type="ECO:0000259" key="3">
    <source>
        <dbReference type="Pfam" id="PF01636"/>
    </source>
</evidence>
<dbReference type="CDD" id="cd05120">
    <property type="entry name" value="APH_ChoK_like"/>
    <property type="match status" value="1"/>
</dbReference>
<reference evidence="4" key="3">
    <citation type="submission" date="2024-01" db="EMBL/GenBank/DDBJ databases">
        <authorList>
            <person name="Coelho M.A."/>
            <person name="David-Palma M."/>
            <person name="Shea T."/>
            <person name="Sun S."/>
            <person name="Cuomo C.A."/>
            <person name="Heitman J."/>
        </authorList>
    </citation>
    <scope>NUCLEOTIDE SEQUENCE</scope>
    <source>
        <strain evidence="4">CBS 7841</strain>
    </source>
</reference>
<dbReference type="FunFam" id="1.20.1270.60:FF:000075">
    <property type="entry name" value="Related to IVY1-phospholipid-binding protein"/>
    <property type="match status" value="1"/>
</dbReference>
<evidence type="ECO:0000313" key="4">
    <source>
        <dbReference type="EMBL" id="WVN87847.1"/>
    </source>
</evidence>
<reference evidence="4" key="1">
    <citation type="submission" date="2016-06" db="EMBL/GenBank/DDBJ databases">
        <authorList>
            <person name="Cuomo C."/>
            <person name="Litvintseva A."/>
            <person name="Heitman J."/>
            <person name="Chen Y."/>
            <person name="Sun S."/>
            <person name="Springer D."/>
            <person name="Dromer F."/>
            <person name="Young S."/>
            <person name="Zeng Q."/>
            <person name="Chapman S."/>
            <person name="Gujja S."/>
            <person name="Saif S."/>
            <person name="Birren B."/>
        </authorList>
    </citation>
    <scope>NUCLEOTIDE SEQUENCE</scope>
    <source>
        <strain evidence="4">CBS 7841</strain>
    </source>
</reference>
<feature type="compositionally biased region" description="Polar residues" evidence="2">
    <location>
        <begin position="13"/>
        <end position="25"/>
    </location>
</feature>
<dbReference type="SUPFAM" id="SSF103657">
    <property type="entry name" value="BAR/IMD domain-like"/>
    <property type="match status" value="1"/>
</dbReference>
<keyword evidence="1" id="KW-0175">Coiled coil</keyword>
<accession>A0A1E3IPQ1</accession>
<dbReference type="InterPro" id="IPR037470">
    <property type="entry name" value="IVY1"/>
</dbReference>
<dbReference type="Gene3D" id="1.20.1270.60">
    <property type="entry name" value="Arfaptin homology (AH) domain/BAR domain"/>
    <property type="match status" value="1"/>
</dbReference>
<protein>
    <recommendedName>
        <fullName evidence="3">Aminoglycoside phosphotransferase domain-containing protein</fullName>
    </recommendedName>
</protein>
<dbReference type="GeneID" id="91087254"/>
<organism evidence="4 5">
    <name type="scientific">Cryptococcus depauperatus CBS 7841</name>
    <dbReference type="NCBI Taxonomy" id="1295531"/>
    <lineage>
        <taxon>Eukaryota</taxon>
        <taxon>Fungi</taxon>
        <taxon>Dikarya</taxon>
        <taxon>Basidiomycota</taxon>
        <taxon>Agaricomycotina</taxon>
        <taxon>Tremellomycetes</taxon>
        <taxon>Tremellales</taxon>
        <taxon>Cryptococcaceae</taxon>
        <taxon>Cryptococcus</taxon>
    </lineage>
</organism>
<dbReference type="AlphaFoldDB" id="A0A1E3IPQ1"/>
<dbReference type="Pfam" id="PF01636">
    <property type="entry name" value="APH"/>
    <property type="match status" value="1"/>
</dbReference>
<evidence type="ECO:0000256" key="1">
    <source>
        <dbReference type="SAM" id="Coils"/>
    </source>
</evidence>
<dbReference type="PANTHER" id="PTHR38407">
    <property type="entry name" value="PROTEIN IVY1"/>
    <property type="match status" value="1"/>
</dbReference>
<gene>
    <name evidence="4" type="ORF">L203_103043</name>
</gene>
<proteinExistence type="predicted"/>
<reference evidence="4" key="2">
    <citation type="journal article" date="2022" name="Elife">
        <title>Obligate sexual reproduction of a homothallic fungus closely related to the Cryptococcus pathogenic species complex.</title>
        <authorList>
            <person name="Passer A.R."/>
            <person name="Clancey S.A."/>
            <person name="Shea T."/>
            <person name="David-Palma M."/>
            <person name="Averette A.F."/>
            <person name="Boekhout T."/>
            <person name="Porcel B.M."/>
            <person name="Nowrousian M."/>
            <person name="Cuomo C.A."/>
            <person name="Sun S."/>
            <person name="Heitman J."/>
            <person name="Coelho M.A."/>
        </authorList>
    </citation>
    <scope>NUCLEOTIDE SEQUENCE</scope>
    <source>
        <strain evidence="4">CBS 7841</strain>
    </source>
</reference>
<evidence type="ECO:0000313" key="5">
    <source>
        <dbReference type="Proteomes" id="UP000094043"/>
    </source>
</evidence>
<name>A0A1E3IPQ1_9TREE</name>
<dbReference type="InterPro" id="IPR027267">
    <property type="entry name" value="AH/BAR_dom_sf"/>
</dbReference>
<dbReference type="GO" id="GO:0005543">
    <property type="term" value="F:phospholipid binding"/>
    <property type="evidence" value="ECO:0007669"/>
    <property type="project" value="InterPro"/>
</dbReference>
<dbReference type="InterPro" id="IPR011009">
    <property type="entry name" value="Kinase-like_dom_sf"/>
</dbReference>
<evidence type="ECO:0000256" key="2">
    <source>
        <dbReference type="SAM" id="MobiDB-lite"/>
    </source>
</evidence>
<dbReference type="Proteomes" id="UP000094043">
    <property type="component" value="Chromosome 3"/>
</dbReference>
<dbReference type="KEGG" id="cdep:91087254"/>
<dbReference type="InterPro" id="IPR002575">
    <property type="entry name" value="Aminoglycoside_PTrfase"/>
</dbReference>
<dbReference type="OrthoDB" id="5594612at2759"/>